<comment type="caution">
    <text evidence="2">The sequence shown here is derived from an EMBL/GenBank/DDBJ whole genome shotgun (WGS) entry which is preliminary data.</text>
</comment>
<evidence type="ECO:0000259" key="1">
    <source>
        <dbReference type="Pfam" id="PF10740"/>
    </source>
</evidence>
<dbReference type="EMBL" id="JAUSTR010000005">
    <property type="protein sequence ID" value="MDQ0162637.1"/>
    <property type="molecule type" value="Genomic_DNA"/>
</dbReference>
<feature type="domain" description="DUF2529" evidence="1">
    <location>
        <begin position="1"/>
        <end position="170"/>
    </location>
</feature>
<evidence type="ECO:0000313" key="2">
    <source>
        <dbReference type="EMBL" id="MDQ0162637.1"/>
    </source>
</evidence>
<reference evidence="2 3" key="1">
    <citation type="submission" date="2023-07" db="EMBL/GenBank/DDBJ databases">
        <title>Genomic Encyclopedia of Type Strains, Phase IV (KMG-IV): sequencing the most valuable type-strain genomes for metagenomic binning, comparative biology and taxonomic classification.</title>
        <authorList>
            <person name="Goeker M."/>
        </authorList>
    </citation>
    <scope>NUCLEOTIDE SEQUENCE [LARGE SCALE GENOMIC DNA]</scope>
    <source>
        <strain evidence="2 3">DSM 19092</strain>
    </source>
</reference>
<accession>A0ABT9VNS8</accession>
<protein>
    <submittedName>
        <fullName evidence="2">Phosphosugar-binding protein</fullName>
    </submittedName>
</protein>
<dbReference type="Gene3D" id="3.40.50.10490">
    <property type="entry name" value="Glucose-6-phosphate isomerase like protein, domain 1"/>
    <property type="match status" value="1"/>
</dbReference>
<dbReference type="Proteomes" id="UP001225646">
    <property type="component" value="Unassembled WGS sequence"/>
</dbReference>
<dbReference type="InterPro" id="IPR019676">
    <property type="entry name" value="DUF2529"/>
</dbReference>
<keyword evidence="3" id="KW-1185">Reference proteome</keyword>
<dbReference type="Pfam" id="PF10740">
    <property type="entry name" value="DUF2529"/>
    <property type="match status" value="1"/>
</dbReference>
<name>A0ABT9VNS8_9BACI</name>
<organism evidence="2 3">
    <name type="scientific">Aeribacillus alveayuensis</name>
    <dbReference type="NCBI Taxonomy" id="279215"/>
    <lineage>
        <taxon>Bacteria</taxon>
        <taxon>Bacillati</taxon>
        <taxon>Bacillota</taxon>
        <taxon>Bacilli</taxon>
        <taxon>Bacillales</taxon>
        <taxon>Bacillaceae</taxon>
        <taxon>Aeribacillus</taxon>
    </lineage>
</organism>
<dbReference type="RefSeq" id="WP_419152008.1">
    <property type="nucleotide sequence ID" value="NZ_JAUSTR010000005.1"/>
</dbReference>
<gene>
    <name evidence="2" type="ORF">J2S06_001714</name>
</gene>
<evidence type="ECO:0000313" key="3">
    <source>
        <dbReference type="Proteomes" id="UP001225646"/>
    </source>
</evidence>
<sequence length="175" mass="19542">MLKIFTTQLIGYFNRILEQEEFPIEDGARLLAQAAIGEGSIYIYGADEMAGILDEALNGPEPFPFAKALKELDHVTNTDRVLLFSRFSTDEKAVEIAKKLSAKGVQIVGVSAASQEEVRDTLLHFVDIHIDTKLKKPFIPADDGGRIGFPTLMISLYIYHCLSFTLKEILSEYDE</sequence>
<proteinExistence type="predicted"/>